<dbReference type="Gene3D" id="3.30.530.20">
    <property type="match status" value="1"/>
</dbReference>
<dbReference type="InterPro" id="IPR023393">
    <property type="entry name" value="START-like_dom_sf"/>
</dbReference>
<evidence type="ECO:0000313" key="3">
    <source>
        <dbReference type="EMBL" id="GAA5062581.1"/>
    </source>
</evidence>
<dbReference type="Pfam" id="PF08327">
    <property type="entry name" value="AHSA1"/>
    <property type="match status" value="1"/>
</dbReference>
<dbReference type="RefSeq" id="WP_345413060.1">
    <property type="nucleotide sequence ID" value="NZ_BAABKX010000022.1"/>
</dbReference>
<protein>
    <recommendedName>
        <fullName evidence="2">Activator of Hsp90 ATPase homologue 1/2-like C-terminal domain-containing protein</fullName>
    </recommendedName>
</protein>
<dbReference type="InterPro" id="IPR013538">
    <property type="entry name" value="ASHA1/2-like_C"/>
</dbReference>
<dbReference type="AlphaFoldDB" id="A0AAV3UPQ2"/>
<evidence type="ECO:0000259" key="2">
    <source>
        <dbReference type="Pfam" id="PF08327"/>
    </source>
</evidence>
<dbReference type="GeneID" id="68616349"/>
<gene>
    <name evidence="3" type="ORF">GCM10025751_50140</name>
</gene>
<name>A0AAV3UPQ2_9EURY</name>
<accession>A0AAV3UPQ2</accession>
<dbReference type="SUPFAM" id="SSF55961">
    <property type="entry name" value="Bet v1-like"/>
    <property type="match status" value="1"/>
</dbReference>
<proteinExistence type="inferred from homology"/>
<evidence type="ECO:0000256" key="1">
    <source>
        <dbReference type="ARBA" id="ARBA00006817"/>
    </source>
</evidence>
<organism evidence="3 4">
    <name type="scientific">Haladaptatus pallidirubidus</name>
    <dbReference type="NCBI Taxonomy" id="1008152"/>
    <lineage>
        <taxon>Archaea</taxon>
        <taxon>Methanobacteriati</taxon>
        <taxon>Methanobacteriota</taxon>
        <taxon>Stenosarchaea group</taxon>
        <taxon>Halobacteria</taxon>
        <taxon>Halobacteriales</taxon>
        <taxon>Haladaptataceae</taxon>
        <taxon>Haladaptatus</taxon>
    </lineage>
</organism>
<dbReference type="PANTHER" id="PTHR36929:SF5">
    <property type="entry name" value="BLR6751 PROTEIN"/>
    <property type="match status" value="1"/>
</dbReference>
<dbReference type="Proteomes" id="UP001501729">
    <property type="component" value="Unassembled WGS sequence"/>
</dbReference>
<keyword evidence="4" id="KW-1185">Reference proteome</keyword>
<feature type="domain" description="Activator of Hsp90 ATPase homologue 1/2-like C-terminal" evidence="2">
    <location>
        <begin position="16"/>
        <end position="119"/>
    </location>
</feature>
<evidence type="ECO:0000313" key="4">
    <source>
        <dbReference type="Proteomes" id="UP001501729"/>
    </source>
</evidence>
<dbReference type="EMBL" id="BAABKX010000022">
    <property type="protein sequence ID" value="GAA5062581.1"/>
    <property type="molecule type" value="Genomic_DNA"/>
</dbReference>
<reference evidence="3 4" key="1">
    <citation type="journal article" date="2019" name="Int. J. Syst. Evol. Microbiol.">
        <title>The Global Catalogue of Microorganisms (GCM) 10K type strain sequencing project: providing services to taxonomists for standard genome sequencing and annotation.</title>
        <authorList>
            <consortium name="The Broad Institute Genomics Platform"/>
            <consortium name="The Broad Institute Genome Sequencing Center for Infectious Disease"/>
            <person name="Wu L."/>
            <person name="Ma J."/>
        </authorList>
    </citation>
    <scope>NUCLEOTIDE SEQUENCE [LARGE SCALE GENOMIC DNA]</scope>
    <source>
        <strain evidence="3 4">JCM 17504</strain>
    </source>
</reference>
<dbReference type="PANTHER" id="PTHR36929">
    <property type="entry name" value="ATTACHMENT SUBUNIT, PUTATIVE-RELATED"/>
    <property type="match status" value="1"/>
</dbReference>
<comment type="caution">
    <text evidence="3">The sequence shown here is derived from an EMBL/GenBank/DDBJ whole genome shotgun (WGS) entry which is preliminary data.</text>
</comment>
<comment type="similarity">
    <text evidence="1">Belongs to the AHA1 family.</text>
</comment>
<sequence>MTETVETSLIIRRTFDVPRERVWAAWTSSEEVQHWWGPDGVTTTTEELDVRPGGVWRFVMTGPEGDEYQNTIVYDEVVEPERLVYIHRSSEEGESQFQVSVIFDEQEDGKTELTMQMRFGIGDRTRSEGRIWRHRGR</sequence>